<dbReference type="Proteomes" id="UP000239867">
    <property type="component" value="Chromosome"/>
</dbReference>
<evidence type="ECO:0000313" key="1">
    <source>
        <dbReference type="EMBL" id="AVD70771.1"/>
    </source>
</evidence>
<evidence type="ECO:0000313" key="2">
    <source>
        <dbReference type="Proteomes" id="UP000239867"/>
    </source>
</evidence>
<reference evidence="1 2" key="1">
    <citation type="journal article" date="2018" name="MBio">
        <title>Insights into the evolution of host association through the isolation and characterization of a novel human periodontal pathobiont, Desulfobulbus oralis.</title>
        <authorList>
            <person name="Cross K.L."/>
            <person name="Chirania P."/>
            <person name="Xiong W."/>
            <person name="Beall C.J."/>
            <person name="Elkins J.G."/>
            <person name="Giannone R.J."/>
            <person name="Griffen A.L."/>
            <person name="Guss A.M."/>
            <person name="Hettich R.L."/>
            <person name="Joshi S.S."/>
            <person name="Mokrzan E.M."/>
            <person name="Martin R.K."/>
            <person name="Zhulin I.B."/>
            <person name="Leys E.J."/>
            <person name="Podar M."/>
        </authorList>
    </citation>
    <scope>NUCLEOTIDE SEQUENCE [LARGE SCALE GENOMIC DNA]</scope>
    <source>
        <strain evidence="1 2">ORNL</strain>
    </source>
</reference>
<sequence length="170" mass="19547">MLRYCVQRASIDGLFLEFGVYNGDSINCIAETVQKTVHGFDSFDGLPEDWEACKSGQFSRNGVAPKVHDSVQLHVGWFEDTLPQFVQKHKEPAAFIHIDSDLYSSAKTVLTLLQKQIVSGTVIVFDEYFNYPNWQQHEFRAFQEFVRDCDIHYEYIAYCSRGYSVGVLIK</sequence>
<dbReference type="Gene3D" id="3.40.50.150">
    <property type="entry name" value="Vaccinia Virus protein VP39"/>
    <property type="match status" value="1"/>
</dbReference>
<dbReference type="InterPro" id="IPR029063">
    <property type="entry name" value="SAM-dependent_MTases_sf"/>
</dbReference>
<protein>
    <recommendedName>
        <fullName evidence="3">Methyltransferase</fullName>
    </recommendedName>
</protein>
<gene>
    <name evidence="1" type="ORF">CAY53_04145</name>
</gene>
<accession>A0A2L1GM59</accession>
<dbReference type="SUPFAM" id="SSF53335">
    <property type="entry name" value="S-adenosyl-L-methionine-dependent methyltransferases"/>
    <property type="match status" value="1"/>
</dbReference>
<dbReference type="AlphaFoldDB" id="A0A2L1GM59"/>
<dbReference type="EMBL" id="CP021255">
    <property type="protein sequence ID" value="AVD70771.1"/>
    <property type="molecule type" value="Genomic_DNA"/>
</dbReference>
<organism evidence="1 2">
    <name type="scientific">Desulfobulbus oralis</name>
    <dbReference type="NCBI Taxonomy" id="1986146"/>
    <lineage>
        <taxon>Bacteria</taxon>
        <taxon>Pseudomonadati</taxon>
        <taxon>Thermodesulfobacteriota</taxon>
        <taxon>Desulfobulbia</taxon>
        <taxon>Desulfobulbales</taxon>
        <taxon>Desulfobulbaceae</taxon>
        <taxon>Desulfobulbus</taxon>
    </lineage>
</organism>
<evidence type="ECO:0008006" key="3">
    <source>
        <dbReference type="Google" id="ProtNLM"/>
    </source>
</evidence>
<keyword evidence="2" id="KW-1185">Reference proteome</keyword>
<dbReference type="InterPro" id="IPR008884">
    <property type="entry name" value="TylF_MeTrfase"/>
</dbReference>
<name>A0A2L1GM59_9BACT</name>
<dbReference type="PANTHER" id="PTHR40036:SF1">
    <property type="entry name" value="MACROCIN O-METHYLTRANSFERASE"/>
    <property type="match status" value="1"/>
</dbReference>
<dbReference type="KEGG" id="deo:CAY53_04145"/>
<proteinExistence type="predicted"/>
<dbReference type="Pfam" id="PF13578">
    <property type="entry name" value="Methyltransf_24"/>
    <property type="match status" value="1"/>
</dbReference>
<dbReference type="PANTHER" id="PTHR40036">
    <property type="entry name" value="MACROCIN O-METHYLTRANSFERASE"/>
    <property type="match status" value="1"/>
</dbReference>